<keyword evidence="9" id="KW-1185">Reference proteome</keyword>
<comment type="caution">
    <text evidence="8">The sequence shown here is derived from an EMBL/GenBank/DDBJ whole genome shotgun (WGS) entry which is preliminary data.</text>
</comment>
<dbReference type="GO" id="GO:0036297">
    <property type="term" value="P:interstrand cross-link repair"/>
    <property type="evidence" value="ECO:0007669"/>
    <property type="project" value="TreeGrafter"/>
</dbReference>
<evidence type="ECO:0000256" key="2">
    <source>
        <dbReference type="ARBA" id="ARBA00009797"/>
    </source>
</evidence>
<dbReference type="GO" id="GO:0005634">
    <property type="term" value="C:nucleus"/>
    <property type="evidence" value="ECO:0007669"/>
    <property type="project" value="TreeGrafter"/>
</dbReference>
<evidence type="ECO:0000313" key="9">
    <source>
        <dbReference type="Proteomes" id="UP001174934"/>
    </source>
</evidence>
<keyword evidence="6 8" id="KW-0378">Hydrolase</keyword>
<dbReference type="EMBL" id="JAULSR010000001">
    <property type="protein sequence ID" value="KAK0636488.1"/>
    <property type="molecule type" value="Genomic_DNA"/>
</dbReference>
<feature type="region of interest" description="Disordered" evidence="7">
    <location>
        <begin position="37"/>
        <end position="152"/>
    </location>
</feature>
<keyword evidence="4" id="KW-0004">4Fe-4S</keyword>
<feature type="compositionally biased region" description="Polar residues" evidence="7">
    <location>
        <begin position="128"/>
        <end position="137"/>
    </location>
</feature>
<keyword evidence="5" id="KW-0540">Nuclease</keyword>
<dbReference type="GO" id="GO:0045145">
    <property type="term" value="F:single-stranded DNA 5'-3' DNA exonuclease activity"/>
    <property type="evidence" value="ECO:0007669"/>
    <property type="project" value="InterPro"/>
</dbReference>
<feature type="compositionally biased region" description="Low complexity" evidence="7">
    <location>
        <begin position="44"/>
        <end position="55"/>
    </location>
</feature>
<feature type="compositionally biased region" description="Low complexity" evidence="7">
    <location>
        <begin position="138"/>
        <end position="147"/>
    </location>
</feature>
<reference evidence="8" key="1">
    <citation type="submission" date="2023-06" db="EMBL/GenBank/DDBJ databases">
        <title>Genome-scale phylogeny and comparative genomics of the fungal order Sordariales.</title>
        <authorList>
            <consortium name="Lawrence Berkeley National Laboratory"/>
            <person name="Hensen N."/>
            <person name="Bonometti L."/>
            <person name="Westerberg I."/>
            <person name="Brannstrom I.O."/>
            <person name="Guillou S."/>
            <person name="Cros-Aarteil S."/>
            <person name="Calhoun S."/>
            <person name="Haridas S."/>
            <person name="Kuo A."/>
            <person name="Mondo S."/>
            <person name="Pangilinan J."/>
            <person name="Riley R."/>
            <person name="LaButti K."/>
            <person name="Andreopoulos B."/>
            <person name="Lipzen A."/>
            <person name="Chen C."/>
            <person name="Yanf M."/>
            <person name="Daum C."/>
            <person name="Ng V."/>
            <person name="Clum A."/>
            <person name="Steindorff A."/>
            <person name="Ohm R."/>
            <person name="Martin F."/>
            <person name="Silar P."/>
            <person name="Natvig D."/>
            <person name="Lalanne C."/>
            <person name="Gautier V."/>
            <person name="Ament-velasquez S.L."/>
            <person name="Kruys A."/>
            <person name="Hutchinson M.I."/>
            <person name="Powell A.J."/>
            <person name="Barry K."/>
            <person name="Miller A.N."/>
            <person name="Grigoriev I.V."/>
            <person name="Debuchy R."/>
            <person name="Gladieux P."/>
            <person name="Thoren M.H."/>
            <person name="Johannesson H."/>
        </authorList>
    </citation>
    <scope>NUCLEOTIDE SEQUENCE</scope>
    <source>
        <strain evidence="8">SMH3391-2</strain>
    </source>
</reference>
<dbReference type="InterPro" id="IPR019190">
    <property type="entry name" value="EXOV"/>
</dbReference>
<dbReference type="Pfam" id="PF09810">
    <property type="entry name" value="Exo5"/>
    <property type="match status" value="1"/>
</dbReference>
<dbReference type="PANTHER" id="PTHR14464">
    <property type="entry name" value="EXONUCLEASE V"/>
    <property type="match status" value="1"/>
</dbReference>
<evidence type="ECO:0000256" key="1">
    <source>
        <dbReference type="ARBA" id="ARBA00001966"/>
    </source>
</evidence>
<evidence type="ECO:0000256" key="6">
    <source>
        <dbReference type="ARBA" id="ARBA00022839"/>
    </source>
</evidence>
<evidence type="ECO:0000256" key="4">
    <source>
        <dbReference type="ARBA" id="ARBA00022485"/>
    </source>
</evidence>
<feature type="region of interest" description="Disordered" evidence="7">
    <location>
        <begin position="544"/>
        <end position="568"/>
    </location>
</feature>
<evidence type="ECO:0000256" key="3">
    <source>
        <dbReference type="ARBA" id="ARBA00011245"/>
    </source>
</evidence>
<keyword evidence="6 8" id="KW-0269">Exonuclease</keyword>
<organism evidence="8 9">
    <name type="scientific">Bombardia bombarda</name>
    <dbReference type="NCBI Taxonomy" id="252184"/>
    <lineage>
        <taxon>Eukaryota</taxon>
        <taxon>Fungi</taxon>
        <taxon>Dikarya</taxon>
        <taxon>Ascomycota</taxon>
        <taxon>Pezizomycotina</taxon>
        <taxon>Sordariomycetes</taxon>
        <taxon>Sordariomycetidae</taxon>
        <taxon>Sordariales</taxon>
        <taxon>Lasiosphaeriaceae</taxon>
        <taxon>Bombardia</taxon>
    </lineage>
</organism>
<sequence>MASFAFDSDTSSDSYGYDWTAEEEAAVLALADGIESTQTPLAPLPSDQELSSDLSSPEEEPAYRHEIKSEVGLAGKRRRLSPPASENSPASLSSNDNSQARPRSLPTATDIENAAINYPDLSRALSDVPQTTDSESQAGSGTASTTSDTNVPPIIRFRTFPRKPFSVSDLIAGSWCELQYYYTLTRLPGGRRTRTVAMKGGTKIHKKLEDEVHITVPIDTETGEDRFGVRIWNLIRGLRTLRDTGLTRELEVWGTVDGNLVNGVIDGLSYDNPDPELEEDVLITRGSQSSQSSQRNQKITEYFPPGGTPGDRPIFITDVKTRGSWNPPSKTAVRVTIIQLFLYHRFLSEMASDKLDYIAIFGRYGLDPDAPFSDGFMAQIGDLYGEIFSDAESTTETTDSNTADYASAASSPSKIGPIFDDAATLGTPETLKYRTLRALLSLLKFEIQLTFPKGANSLGQIVAVEYRHRARSEDDPTNGTVICVNTHFVEPEILDMYLKDDMQWWRGEREPRGVALEEAEKCQSCEFVADCEWRENLDQEFMRKAKQKDKKRESSGRSWIKREDSVSW</sequence>
<keyword evidence="4" id="KW-0479">Metal-binding</keyword>
<proteinExistence type="inferred from homology"/>
<keyword evidence="4" id="KW-0408">Iron</keyword>
<comment type="cofactor">
    <cofactor evidence="1">
        <name>[4Fe-4S] cluster</name>
        <dbReference type="ChEBI" id="CHEBI:49883"/>
    </cofactor>
</comment>
<dbReference type="AlphaFoldDB" id="A0AA40CGB8"/>
<dbReference type="GO" id="GO:0005739">
    <property type="term" value="C:mitochondrion"/>
    <property type="evidence" value="ECO:0007669"/>
    <property type="project" value="TreeGrafter"/>
</dbReference>
<gene>
    <name evidence="8" type="ORF">B0T17DRAFT_587632</name>
</gene>
<accession>A0AA40CGB8</accession>
<evidence type="ECO:0000313" key="8">
    <source>
        <dbReference type="EMBL" id="KAK0636488.1"/>
    </source>
</evidence>
<name>A0AA40CGB8_9PEZI</name>
<protein>
    <submittedName>
        <fullName evidence="8">Exonuclease V</fullName>
    </submittedName>
</protein>
<feature type="compositionally biased region" description="Basic and acidic residues" evidence="7">
    <location>
        <begin position="550"/>
        <end position="568"/>
    </location>
</feature>
<keyword evidence="4" id="KW-0411">Iron-sulfur</keyword>
<comment type="subunit">
    <text evidence="3">Monomer.</text>
</comment>
<evidence type="ECO:0000256" key="5">
    <source>
        <dbReference type="ARBA" id="ARBA00022722"/>
    </source>
</evidence>
<dbReference type="GO" id="GO:0051539">
    <property type="term" value="F:4 iron, 4 sulfur cluster binding"/>
    <property type="evidence" value="ECO:0007669"/>
    <property type="project" value="UniProtKB-KW"/>
</dbReference>
<evidence type="ECO:0000256" key="7">
    <source>
        <dbReference type="SAM" id="MobiDB-lite"/>
    </source>
</evidence>
<feature type="compositionally biased region" description="Polar residues" evidence="7">
    <location>
        <begin position="84"/>
        <end position="101"/>
    </location>
</feature>
<comment type="similarity">
    <text evidence="2">Belongs to the EXO5 family.</text>
</comment>
<dbReference type="Proteomes" id="UP001174934">
    <property type="component" value="Unassembled WGS sequence"/>
</dbReference>
<dbReference type="PANTHER" id="PTHR14464:SF4">
    <property type="entry name" value="EXONUCLEASE V"/>
    <property type="match status" value="1"/>
</dbReference>